<dbReference type="EMBL" id="QRHO01000062">
    <property type="protein sequence ID" value="RHF79029.1"/>
    <property type="molecule type" value="Genomic_DNA"/>
</dbReference>
<dbReference type="Proteomes" id="UP000284579">
    <property type="component" value="Unassembled WGS sequence"/>
</dbReference>
<evidence type="ECO:0000313" key="5">
    <source>
        <dbReference type="Proteomes" id="UP000286595"/>
    </source>
</evidence>
<sequence>MDKLIRIFAQPIGFAGTAFGIAGLIYLGISLASGGRRQPEIVKAIAMIAAGFTVAAAMALYGYTGH</sequence>
<feature type="transmembrane region" description="Helical" evidence="1">
    <location>
        <begin position="12"/>
        <end position="32"/>
    </location>
</feature>
<protein>
    <submittedName>
        <fullName evidence="3">Uncharacterized protein</fullName>
    </submittedName>
</protein>
<comment type="caution">
    <text evidence="3">The sequence shown here is derived from an EMBL/GenBank/DDBJ whole genome shotgun (WGS) entry which is preliminary data.</text>
</comment>
<reference evidence="4 5" key="1">
    <citation type="submission" date="2018-08" db="EMBL/GenBank/DDBJ databases">
        <title>A genome reference for cultivated species of the human gut microbiota.</title>
        <authorList>
            <person name="Zou Y."/>
            <person name="Xue W."/>
            <person name="Luo G."/>
        </authorList>
    </citation>
    <scope>NUCLEOTIDE SEQUENCE [LARGE SCALE GENOMIC DNA]</scope>
    <source>
        <strain evidence="3 5">AM22-12LB</strain>
        <strain evidence="2 4">AM23-3</strain>
    </source>
</reference>
<keyword evidence="1" id="KW-0472">Membrane</keyword>
<evidence type="ECO:0000313" key="4">
    <source>
        <dbReference type="Proteomes" id="UP000284579"/>
    </source>
</evidence>
<name>A0A3R6E1B3_9FIRM</name>
<evidence type="ECO:0000313" key="2">
    <source>
        <dbReference type="EMBL" id="RHF79029.1"/>
    </source>
</evidence>
<dbReference type="EMBL" id="QRIM01000016">
    <property type="protein sequence ID" value="RHG58950.1"/>
    <property type="molecule type" value="Genomic_DNA"/>
</dbReference>
<dbReference type="AlphaFoldDB" id="A0A3R6E1B3"/>
<evidence type="ECO:0000256" key="1">
    <source>
        <dbReference type="SAM" id="Phobius"/>
    </source>
</evidence>
<dbReference type="RefSeq" id="WP_118199847.1">
    <property type="nucleotide sequence ID" value="NZ_JADNIC010000047.1"/>
</dbReference>
<keyword evidence="1" id="KW-0812">Transmembrane</keyword>
<proteinExistence type="predicted"/>
<dbReference type="Proteomes" id="UP000286595">
    <property type="component" value="Unassembled WGS sequence"/>
</dbReference>
<accession>A0A3R6E1B3</accession>
<evidence type="ECO:0000313" key="3">
    <source>
        <dbReference type="EMBL" id="RHG58950.1"/>
    </source>
</evidence>
<organism evidence="3 5">
    <name type="scientific">Coprococcus comes</name>
    <dbReference type="NCBI Taxonomy" id="410072"/>
    <lineage>
        <taxon>Bacteria</taxon>
        <taxon>Bacillati</taxon>
        <taxon>Bacillota</taxon>
        <taxon>Clostridia</taxon>
        <taxon>Lachnospirales</taxon>
        <taxon>Lachnospiraceae</taxon>
        <taxon>Coprococcus</taxon>
    </lineage>
</organism>
<keyword evidence="1" id="KW-1133">Transmembrane helix</keyword>
<feature type="transmembrane region" description="Helical" evidence="1">
    <location>
        <begin position="44"/>
        <end position="63"/>
    </location>
</feature>
<gene>
    <name evidence="3" type="ORF">DW252_12660</name>
    <name evidence="2" type="ORF">DW656_17405</name>
</gene>